<comment type="caution">
    <text evidence="2">The sequence shown here is derived from an EMBL/GenBank/DDBJ whole genome shotgun (WGS) entry which is preliminary data.</text>
</comment>
<accession>A0A4C1WR92</accession>
<proteinExistence type="predicted"/>
<feature type="compositionally biased region" description="Basic and acidic residues" evidence="1">
    <location>
        <begin position="104"/>
        <end position="113"/>
    </location>
</feature>
<dbReference type="Proteomes" id="UP000299102">
    <property type="component" value="Unassembled WGS sequence"/>
</dbReference>
<evidence type="ECO:0000256" key="1">
    <source>
        <dbReference type="SAM" id="MobiDB-lite"/>
    </source>
</evidence>
<evidence type="ECO:0000313" key="2">
    <source>
        <dbReference type="EMBL" id="GBP52829.1"/>
    </source>
</evidence>
<evidence type="ECO:0000313" key="3">
    <source>
        <dbReference type="Proteomes" id="UP000299102"/>
    </source>
</evidence>
<protein>
    <submittedName>
        <fullName evidence="2">Uncharacterized protein</fullName>
    </submittedName>
</protein>
<dbReference type="AlphaFoldDB" id="A0A4C1WR92"/>
<feature type="region of interest" description="Disordered" evidence="1">
    <location>
        <begin position="99"/>
        <end position="133"/>
    </location>
</feature>
<gene>
    <name evidence="2" type="ORF">EVAR_39368_1</name>
</gene>
<sequence length="133" mass="14847">MWFMDGPAVGKELNGHVYGTSFYTVTISEESDFPVRPSRYFCDALRAVQRTKLCLSELPAKDVMRRLNTPRPYLLLPRASILCHCDALVTNFTETRLADSMGTDSRHRRDRAGARCGASSEPGPARPMHIAST</sequence>
<name>A0A4C1WR92_EUMVA</name>
<reference evidence="2 3" key="1">
    <citation type="journal article" date="2019" name="Commun. Biol.">
        <title>The bagworm genome reveals a unique fibroin gene that provides high tensile strength.</title>
        <authorList>
            <person name="Kono N."/>
            <person name="Nakamura H."/>
            <person name="Ohtoshi R."/>
            <person name="Tomita M."/>
            <person name="Numata K."/>
            <person name="Arakawa K."/>
        </authorList>
    </citation>
    <scope>NUCLEOTIDE SEQUENCE [LARGE SCALE GENOMIC DNA]</scope>
</reference>
<dbReference type="EMBL" id="BGZK01000610">
    <property type="protein sequence ID" value="GBP52829.1"/>
    <property type="molecule type" value="Genomic_DNA"/>
</dbReference>
<organism evidence="2 3">
    <name type="scientific">Eumeta variegata</name>
    <name type="common">Bagworm moth</name>
    <name type="synonym">Eumeta japonica</name>
    <dbReference type="NCBI Taxonomy" id="151549"/>
    <lineage>
        <taxon>Eukaryota</taxon>
        <taxon>Metazoa</taxon>
        <taxon>Ecdysozoa</taxon>
        <taxon>Arthropoda</taxon>
        <taxon>Hexapoda</taxon>
        <taxon>Insecta</taxon>
        <taxon>Pterygota</taxon>
        <taxon>Neoptera</taxon>
        <taxon>Endopterygota</taxon>
        <taxon>Lepidoptera</taxon>
        <taxon>Glossata</taxon>
        <taxon>Ditrysia</taxon>
        <taxon>Tineoidea</taxon>
        <taxon>Psychidae</taxon>
        <taxon>Oiketicinae</taxon>
        <taxon>Eumeta</taxon>
    </lineage>
</organism>
<keyword evidence="3" id="KW-1185">Reference proteome</keyword>